<gene>
    <name evidence="1" type="ORF">RirG_215340</name>
</gene>
<sequence length="136" mass="16090">MVIIPRIGYQLAVIVLSKQECTKMMMRISAIIKKREGLAKTVHFMKEVKTIYDHQLVMLCKNILYQVNGNEKLKKIFAIKMAQEQKIIWTAKCLEEYNYNIGKDKNNWIKMAIKILNEEDIYLCNHEIRDKIQITL</sequence>
<dbReference type="AlphaFoldDB" id="A0A015JNJ4"/>
<comment type="caution">
    <text evidence="1">The sequence shown here is derived from an EMBL/GenBank/DDBJ whole genome shotgun (WGS) entry which is preliminary data.</text>
</comment>
<dbReference type="EMBL" id="JEMT01027686">
    <property type="protein sequence ID" value="EXX56529.1"/>
    <property type="molecule type" value="Genomic_DNA"/>
</dbReference>
<name>A0A015JNJ4_RHIIW</name>
<accession>A0A015JNJ4</accession>
<dbReference type="STRING" id="1432141.A0A015JNJ4"/>
<evidence type="ECO:0000313" key="1">
    <source>
        <dbReference type="EMBL" id="EXX56529.1"/>
    </source>
</evidence>
<keyword evidence="2" id="KW-1185">Reference proteome</keyword>
<protein>
    <submittedName>
        <fullName evidence="1">Uncharacterized protein</fullName>
    </submittedName>
</protein>
<proteinExistence type="predicted"/>
<dbReference type="HOGENOM" id="CLU_126148_0_0_1"/>
<dbReference type="Proteomes" id="UP000022910">
    <property type="component" value="Unassembled WGS sequence"/>
</dbReference>
<organism evidence="1 2">
    <name type="scientific">Rhizophagus irregularis (strain DAOM 197198w)</name>
    <name type="common">Glomus intraradices</name>
    <dbReference type="NCBI Taxonomy" id="1432141"/>
    <lineage>
        <taxon>Eukaryota</taxon>
        <taxon>Fungi</taxon>
        <taxon>Fungi incertae sedis</taxon>
        <taxon>Mucoromycota</taxon>
        <taxon>Glomeromycotina</taxon>
        <taxon>Glomeromycetes</taxon>
        <taxon>Glomerales</taxon>
        <taxon>Glomeraceae</taxon>
        <taxon>Rhizophagus</taxon>
    </lineage>
</organism>
<reference evidence="1 2" key="1">
    <citation type="submission" date="2014-02" db="EMBL/GenBank/DDBJ databases">
        <title>Single nucleus genome sequencing reveals high similarity among nuclei of an endomycorrhizal fungus.</title>
        <authorList>
            <person name="Lin K."/>
            <person name="Geurts R."/>
            <person name="Zhang Z."/>
            <person name="Limpens E."/>
            <person name="Saunders D.G."/>
            <person name="Mu D."/>
            <person name="Pang E."/>
            <person name="Cao H."/>
            <person name="Cha H."/>
            <person name="Lin T."/>
            <person name="Zhou Q."/>
            <person name="Shang Y."/>
            <person name="Li Y."/>
            <person name="Ivanov S."/>
            <person name="Sharma T."/>
            <person name="Velzen R.V."/>
            <person name="Ruijter N.D."/>
            <person name="Aanen D.K."/>
            <person name="Win J."/>
            <person name="Kamoun S."/>
            <person name="Bisseling T."/>
            <person name="Huang S."/>
        </authorList>
    </citation>
    <scope>NUCLEOTIDE SEQUENCE [LARGE SCALE GENOMIC DNA]</scope>
    <source>
        <strain evidence="2">DAOM197198w</strain>
    </source>
</reference>
<evidence type="ECO:0000313" key="2">
    <source>
        <dbReference type="Proteomes" id="UP000022910"/>
    </source>
</evidence>